<protein>
    <submittedName>
        <fullName evidence="1">Uncharacterized protein</fullName>
    </submittedName>
</protein>
<organism evidence="1 2">
    <name type="scientific">Pisolithus microcarpus 441</name>
    <dbReference type="NCBI Taxonomy" id="765257"/>
    <lineage>
        <taxon>Eukaryota</taxon>
        <taxon>Fungi</taxon>
        <taxon>Dikarya</taxon>
        <taxon>Basidiomycota</taxon>
        <taxon>Agaricomycotina</taxon>
        <taxon>Agaricomycetes</taxon>
        <taxon>Agaricomycetidae</taxon>
        <taxon>Boletales</taxon>
        <taxon>Sclerodermatineae</taxon>
        <taxon>Pisolithaceae</taxon>
        <taxon>Pisolithus</taxon>
    </lineage>
</organism>
<evidence type="ECO:0000313" key="1">
    <source>
        <dbReference type="EMBL" id="KIK22284.1"/>
    </source>
</evidence>
<proteinExistence type="predicted"/>
<sequence>MSFMDLLGSPLIIYDCPANVDDVHLPQPPIELPTFPNQNLSVPKDVMAMSGLSVPNAANIDNVRLPQPTLEPPAFLNQDLSVPKDVTAMSRQQVIVADTLCKRGINPPENTSVSLPTVPMEGCPEVPSEVGSVVLHEVATGMGEANAPHTSVLDTRLSRPPAGARDPPQALSNASWKIQNPGQPIIPPCGSEKLDATQRAARKVASEQRRVKQQAISDAVAELLEEQETQINEIAKAHSILLEKVRLLINGETHYRNKREESLANALICIKACQVNADRPCGQKFQLKELQEMVVNNQNMQNLNEDTKQKYLRELKESHNCKAIGVRSTNTVASRDVQATLKKIYGELQALAYHTGIYTCLFITHGHVYDTHAVTWFRTDNIMDFWEDCMKLSPDYIVKQLELWACNEEKNIEAHNSLENMQKQAKNGLDSGFVSITKPLHQENPICLRFANFEQIKYKFRIDYEGWPDGIPFNSPYKIQTIDEIWHLQNAIRDNSF</sequence>
<keyword evidence="2" id="KW-1185">Reference proteome</keyword>
<dbReference type="Proteomes" id="UP000054018">
    <property type="component" value="Unassembled WGS sequence"/>
</dbReference>
<dbReference type="HOGENOM" id="CLU_035160_1_0_1"/>
<dbReference type="AlphaFoldDB" id="A0A0C9Z8A0"/>
<evidence type="ECO:0000313" key="2">
    <source>
        <dbReference type="Proteomes" id="UP000054018"/>
    </source>
</evidence>
<reference evidence="2" key="2">
    <citation type="submission" date="2015-01" db="EMBL/GenBank/DDBJ databases">
        <title>Evolutionary Origins and Diversification of the Mycorrhizal Mutualists.</title>
        <authorList>
            <consortium name="DOE Joint Genome Institute"/>
            <consortium name="Mycorrhizal Genomics Consortium"/>
            <person name="Kohler A."/>
            <person name="Kuo A."/>
            <person name="Nagy L.G."/>
            <person name="Floudas D."/>
            <person name="Copeland A."/>
            <person name="Barry K.W."/>
            <person name="Cichocki N."/>
            <person name="Veneault-Fourrey C."/>
            <person name="LaButti K."/>
            <person name="Lindquist E.A."/>
            <person name="Lipzen A."/>
            <person name="Lundell T."/>
            <person name="Morin E."/>
            <person name="Murat C."/>
            <person name="Riley R."/>
            <person name="Ohm R."/>
            <person name="Sun H."/>
            <person name="Tunlid A."/>
            <person name="Henrissat B."/>
            <person name="Grigoriev I.V."/>
            <person name="Hibbett D.S."/>
            <person name="Martin F."/>
        </authorList>
    </citation>
    <scope>NUCLEOTIDE SEQUENCE [LARGE SCALE GENOMIC DNA]</scope>
    <source>
        <strain evidence="2">441</strain>
    </source>
</reference>
<dbReference type="STRING" id="765257.A0A0C9Z8A0"/>
<reference evidence="1 2" key="1">
    <citation type="submission" date="2014-04" db="EMBL/GenBank/DDBJ databases">
        <authorList>
            <consortium name="DOE Joint Genome Institute"/>
            <person name="Kuo A."/>
            <person name="Kohler A."/>
            <person name="Costa M.D."/>
            <person name="Nagy L.G."/>
            <person name="Floudas D."/>
            <person name="Copeland A."/>
            <person name="Barry K.W."/>
            <person name="Cichocki N."/>
            <person name="Veneault-Fourrey C."/>
            <person name="LaButti K."/>
            <person name="Lindquist E.A."/>
            <person name="Lipzen A."/>
            <person name="Lundell T."/>
            <person name="Morin E."/>
            <person name="Murat C."/>
            <person name="Sun H."/>
            <person name="Tunlid A."/>
            <person name="Henrissat B."/>
            <person name="Grigoriev I.V."/>
            <person name="Hibbett D.S."/>
            <person name="Martin F."/>
            <person name="Nordberg H.P."/>
            <person name="Cantor M.N."/>
            <person name="Hua S.X."/>
        </authorList>
    </citation>
    <scope>NUCLEOTIDE SEQUENCE [LARGE SCALE GENOMIC DNA]</scope>
    <source>
        <strain evidence="1 2">441</strain>
    </source>
</reference>
<dbReference type="EMBL" id="KN833741">
    <property type="protein sequence ID" value="KIK22284.1"/>
    <property type="molecule type" value="Genomic_DNA"/>
</dbReference>
<name>A0A0C9Z8A0_9AGAM</name>
<accession>A0A0C9Z8A0</accession>
<gene>
    <name evidence="1" type="ORF">PISMIDRAFT_11752</name>
</gene>